<dbReference type="EMBL" id="KZ293698">
    <property type="protein sequence ID" value="PBK84373.1"/>
    <property type="molecule type" value="Genomic_DNA"/>
</dbReference>
<dbReference type="OrthoDB" id="3111537at2759"/>
<protein>
    <submittedName>
        <fullName evidence="1">Uncharacterized protein</fullName>
    </submittedName>
</protein>
<sequence>MNDTQAKTMLVRRENVAEMTTQRARGPTGMHLSLATAFYTPSRASSAIPNYVDEQLTTTVYPHRHDISSPDVSYTGSVRENIVSPSPLCLAKSRHRHTPLPISRRQYINCYGRAEERC</sequence>
<evidence type="ECO:0000313" key="1">
    <source>
        <dbReference type="EMBL" id="PBK84373.1"/>
    </source>
</evidence>
<dbReference type="AlphaFoldDB" id="A0A2H3D7S6"/>
<keyword evidence="2" id="KW-1185">Reference proteome</keyword>
<name>A0A2H3D7S6_ARMGA</name>
<reference evidence="2" key="1">
    <citation type="journal article" date="2017" name="Nat. Ecol. Evol.">
        <title>Genome expansion and lineage-specific genetic innovations in the forest pathogenic fungi Armillaria.</title>
        <authorList>
            <person name="Sipos G."/>
            <person name="Prasanna A.N."/>
            <person name="Walter M.C."/>
            <person name="O'Connor E."/>
            <person name="Balint B."/>
            <person name="Krizsan K."/>
            <person name="Kiss B."/>
            <person name="Hess J."/>
            <person name="Varga T."/>
            <person name="Slot J."/>
            <person name="Riley R."/>
            <person name="Boka B."/>
            <person name="Rigling D."/>
            <person name="Barry K."/>
            <person name="Lee J."/>
            <person name="Mihaltcheva S."/>
            <person name="LaButti K."/>
            <person name="Lipzen A."/>
            <person name="Waldron R."/>
            <person name="Moloney N.M."/>
            <person name="Sperisen C."/>
            <person name="Kredics L."/>
            <person name="Vagvoelgyi C."/>
            <person name="Patrignani A."/>
            <person name="Fitzpatrick D."/>
            <person name="Nagy I."/>
            <person name="Doyle S."/>
            <person name="Anderson J.B."/>
            <person name="Grigoriev I.V."/>
            <person name="Gueldener U."/>
            <person name="Muensterkoetter M."/>
            <person name="Nagy L.G."/>
        </authorList>
    </citation>
    <scope>NUCLEOTIDE SEQUENCE [LARGE SCALE GENOMIC DNA]</scope>
    <source>
        <strain evidence="2">Ar21-2</strain>
    </source>
</reference>
<evidence type="ECO:0000313" key="2">
    <source>
        <dbReference type="Proteomes" id="UP000217790"/>
    </source>
</evidence>
<organism evidence="1 2">
    <name type="scientific">Armillaria gallica</name>
    <name type="common">Bulbous honey fungus</name>
    <name type="synonym">Armillaria bulbosa</name>
    <dbReference type="NCBI Taxonomy" id="47427"/>
    <lineage>
        <taxon>Eukaryota</taxon>
        <taxon>Fungi</taxon>
        <taxon>Dikarya</taxon>
        <taxon>Basidiomycota</taxon>
        <taxon>Agaricomycotina</taxon>
        <taxon>Agaricomycetes</taxon>
        <taxon>Agaricomycetidae</taxon>
        <taxon>Agaricales</taxon>
        <taxon>Marasmiineae</taxon>
        <taxon>Physalacriaceae</taxon>
        <taxon>Armillaria</taxon>
    </lineage>
</organism>
<gene>
    <name evidence="1" type="ORF">ARMGADRAFT_1088406</name>
</gene>
<accession>A0A2H3D7S6</accession>
<proteinExistence type="predicted"/>
<dbReference type="InParanoid" id="A0A2H3D7S6"/>
<dbReference type="Proteomes" id="UP000217790">
    <property type="component" value="Unassembled WGS sequence"/>
</dbReference>